<dbReference type="Pfam" id="PF09548">
    <property type="entry name" value="Spore_III_AB"/>
    <property type="match status" value="1"/>
</dbReference>
<evidence type="ECO:0000313" key="3">
    <source>
        <dbReference type="Proteomes" id="UP000824135"/>
    </source>
</evidence>
<evidence type="ECO:0000256" key="1">
    <source>
        <dbReference type="SAM" id="Phobius"/>
    </source>
</evidence>
<accession>A0A9D2CGR5</accession>
<organism evidence="2 3">
    <name type="scientific">Candidatus Borkfalkia excrementavium</name>
    <dbReference type="NCBI Taxonomy" id="2838505"/>
    <lineage>
        <taxon>Bacteria</taxon>
        <taxon>Bacillati</taxon>
        <taxon>Bacillota</taxon>
        <taxon>Clostridia</taxon>
        <taxon>Christensenellales</taxon>
        <taxon>Christensenellaceae</taxon>
        <taxon>Candidatus Borkfalkia</taxon>
    </lineage>
</organism>
<comment type="caution">
    <text evidence="2">The sequence shown here is derived from an EMBL/GenBank/DDBJ whole genome shotgun (WGS) entry which is preliminary data.</text>
</comment>
<gene>
    <name evidence="2" type="ORF">H9728_05045</name>
</gene>
<dbReference type="EMBL" id="DXCO01000035">
    <property type="protein sequence ID" value="HIY78392.1"/>
    <property type="molecule type" value="Genomic_DNA"/>
</dbReference>
<dbReference type="InterPro" id="IPR014198">
    <property type="entry name" value="Spore_III_AB"/>
</dbReference>
<dbReference type="Proteomes" id="UP000824135">
    <property type="component" value="Unassembled WGS sequence"/>
</dbReference>
<evidence type="ECO:0000313" key="2">
    <source>
        <dbReference type="EMBL" id="HIY78392.1"/>
    </source>
</evidence>
<dbReference type="AlphaFoldDB" id="A0A9D2CGR5"/>
<feature type="transmembrane region" description="Helical" evidence="1">
    <location>
        <begin position="136"/>
        <end position="155"/>
    </location>
</feature>
<reference evidence="2" key="2">
    <citation type="submission" date="2021-04" db="EMBL/GenBank/DDBJ databases">
        <authorList>
            <person name="Gilroy R."/>
        </authorList>
    </citation>
    <scope>NUCLEOTIDE SEQUENCE</scope>
    <source>
        <strain evidence="2">CHK199-9574</strain>
    </source>
</reference>
<proteinExistence type="predicted"/>
<keyword evidence="1" id="KW-1133">Transmembrane helix</keyword>
<keyword evidence="1" id="KW-0812">Transmembrane</keyword>
<reference evidence="2" key="1">
    <citation type="journal article" date="2021" name="PeerJ">
        <title>Extensive microbial diversity within the chicken gut microbiome revealed by metagenomics and culture.</title>
        <authorList>
            <person name="Gilroy R."/>
            <person name="Ravi A."/>
            <person name="Getino M."/>
            <person name="Pursley I."/>
            <person name="Horton D.L."/>
            <person name="Alikhan N.F."/>
            <person name="Baker D."/>
            <person name="Gharbi K."/>
            <person name="Hall N."/>
            <person name="Watson M."/>
            <person name="Adriaenssens E.M."/>
            <person name="Foster-Nyarko E."/>
            <person name="Jarju S."/>
            <person name="Secka A."/>
            <person name="Antonio M."/>
            <person name="Oren A."/>
            <person name="Chaudhuri R.R."/>
            <person name="La Ragione R."/>
            <person name="Hildebrand F."/>
            <person name="Pallen M.J."/>
        </authorList>
    </citation>
    <scope>NUCLEOTIDE SEQUENCE</scope>
    <source>
        <strain evidence="2">CHK199-9574</strain>
    </source>
</reference>
<keyword evidence="1" id="KW-0472">Membrane</keyword>
<protein>
    <submittedName>
        <fullName evidence="2">Stage III sporulation protein AB</fullName>
    </submittedName>
</protein>
<sequence>MIKIFLCILLVVLCTAFGWFLTRKHKQRKVFFYNLSLFNDRLINEVSYTKMPLTEFMNKYTFEGDFAKLLADKKESGFRGTECEFAYLTEDDKNFVRDYFSMVGKSDAASQKAYLTSVRADTERLKKESDENYKKYFNLYVKLGFLFGLMLVVLLV</sequence>
<name>A0A9D2CGR5_9FIRM</name>